<dbReference type="GO" id="GO:0008251">
    <property type="term" value="F:tRNA-specific adenosine deaminase activity"/>
    <property type="evidence" value="ECO:0007669"/>
    <property type="project" value="TreeGrafter"/>
</dbReference>
<dbReference type="AlphaFoldDB" id="A0A914WTC7"/>
<evidence type="ECO:0000313" key="5">
    <source>
        <dbReference type="Proteomes" id="UP000887566"/>
    </source>
</evidence>
<dbReference type="SMART" id="SM00358">
    <property type="entry name" value="DSRM"/>
    <property type="match status" value="2"/>
</dbReference>
<dbReference type="GO" id="GO:0006382">
    <property type="term" value="P:adenosine to inosine editing"/>
    <property type="evidence" value="ECO:0007669"/>
    <property type="project" value="TreeGrafter"/>
</dbReference>
<evidence type="ECO:0000256" key="1">
    <source>
        <dbReference type="PROSITE-ProRule" id="PRU00266"/>
    </source>
</evidence>
<proteinExistence type="predicted"/>
<dbReference type="InterPro" id="IPR014720">
    <property type="entry name" value="dsRBD_dom"/>
</dbReference>
<dbReference type="Pfam" id="PF02137">
    <property type="entry name" value="A_deamin"/>
    <property type="match status" value="1"/>
</dbReference>
<accession>A0A914WTC7</accession>
<evidence type="ECO:0000259" key="3">
    <source>
        <dbReference type="PROSITE" id="PS50137"/>
    </source>
</evidence>
<dbReference type="PANTHER" id="PTHR10910:SF62">
    <property type="entry name" value="AT07585P-RELATED"/>
    <property type="match status" value="1"/>
</dbReference>
<dbReference type="GO" id="GO:0006396">
    <property type="term" value="P:RNA processing"/>
    <property type="evidence" value="ECO:0007669"/>
    <property type="project" value="InterPro"/>
</dbReference>
<name>A0A914WTC7_9BILA</name>
<evidence type="ECO:0000313" key="6">
    <source>
        <dbReference type="WBParaSite" id="PSAMB.scaffold519size48217.g6522.t1"/>
    </source>
</evidence>
<dbReference type="SUPFAM" id="SSF54768">
    <property type="entry name" value="dsRNA-binding domain-like"/>
    <property type="match status" value="2"/>
</dbReference>
<reference evidence="6" key="1">
    <citation type="submission" date="2022-11" db="UniProtKB">
        <authorList>
            <consortium name="WormBaseParasite"/>
        </authorList>
    </citation>
    <scope>IDENTIFICATION</scope>
</reference>
<dbReference type="InterPro" id="IPR002466">
    <property type="entry name" value="A_deamin"/>
</dbReference>
<dbReference type="GO" id="GO:0003726">
    <property type="term" value="F:double-stranded RNA adenosine deaminase activity"/>
    <property type="evidence" value="ECO:0007669"/>
    <property type="project" value="TreeGrafter"/>
</dbReference>
<keyword evidence="1" id="KW-0694">RNA-binding</keyword>
<dbReference type="PROSITE" id="PS50141">
    <property type="entry name" value="A_DEAMIN_EDITASE"/>
    <property type="match status" value="1"/>
</dbReference>
<dbReference type="PROSITE" id="PS50137">
    <property type="entry name" value="DS_RBD"/>
    <property type="match status" value="2"/>
</dbReference>
<organism evidence="5 6">
    <name type="scientific">Plectus sambesii</name>
    <dbReference type="NCBI Taxonomy" id="2011161"/>
    <lineage>
        <taxon>Eukaryota</taxon>
        <taxon>Metazoa</taxon>
        <taxon>Ecdysozoa</taxon>
        <taxon>Nematoda</taxon>
        <taxon>Chromadorea</taxon>
        <taxon>Plectida</taxon>
        <taxon>Plectina</taxon>
        <taxon>Plectoidea</taxon>
        <taxon>Plectidae</taxon>
        <taxon>Plectus</taxon>
    </lineage>
</organism>
<dbReference type="Pfam" id="PF00035">
    <property type="entry name" value="dsrm"/>
    <property type="match status" value="1"/>
</dbReference>
<evidence type="ECO:0000259" key="4">
    <source>
        <dbReference type="PROSITE" id="PS50141"/>
    </source>
</evidence>
<dbReference type="GO" id="GO:0005730">
    <property type="term" value="C:nucleolus"/>
    <property type="evidence" value="ECO:0007669"/>
    <property type="project" value="TreeGrafter"/>
</dbReference>
<feature type="domain" description="A to I editase" evidence="4">
    <location>
        <begin position="264"/>
        <end position="305"/>
    </location>
</feature>
<protein>
    <submittedName>
        <fullName evidence="6">Uncharacterized protein</fullName>
    </submittedName>
</protein>
<sequence>MIAMEKPLKLKSDNPISMLNEACSKRGLKMKTTVETVDGLPVGPQSRYKCIIDLGEKGQFETEGPSKKGAKTAVACQILDQVFGVKAREFNLDTVMKSPAERKPPVQLLFELCQIQGGESKTVAYEFVEEIVMGKTPHYVMKVRVGEQEFVGQGMSKKLAKTQAAREALRVLFLVETPDPSLKSMVPTKRSFASAMVGEDGARADWPMPKMQRFSIQTSSDVISSLVLNKYLQLCTQHRIPPTSYLAGFVLTQGPALCDGQVVSLASGAKATTYAAVVGQKGLALIDSHAEVLARRGLILFFYQDDDEQNDSQRDGGVCAASRSTEDREA</sequence>
<evidence type="ECO:0000256" key="2">
    <source>
        <dbReference type="SAM" id="MobiDB-lite"/>
    </source>
</evidence>
<dbReference type="GO" id="GO:0003725">
    <property type="term" value="F:double-stranded RNA binding"/>
    <property type="evidence" value="ECO:0007669"/>
    <property type="project" value="TreeGrafter"/>
</dbReference>
<feature type="region of interest" description="Disordered" evidence="2">
    <location>
        <begin position="309"/>
        <end position="330"/>
    </location>
</feature>
<keyword evidence="5" id="KW-1185">Reference proteome</keyword>
<dbReference type="CDD" id="cd00048">
    <property type="entry name" value="DSRM_SF"/>
    <property type="match status" value="1"/>
</dbReference>
<dbReference type="WBParaSite" id="PSAMB.scaffold519size48217.g6522.t1">
    <property type="protein sequence ID" value="PSAMB.scaffold519size48217.g6522.t1"/>
    <property type="gene ID" value="PSAMB.scaffold519size48217.g6522"/>
</dbReference>
<feature type="domain" description="DRBM" evidence="3">
    <location>
        <begin position="104"/>
        <end position="174"/>
    </location>
</feature>
<dbReference type="GO" id="GO:0005737">
    <property type="term" value="C:cytoplasm"/>
    <property type="evidence" value="ECO:0007669"/>
    <property type="project" value="TreeGrafter"/>
</dbReference>
<dbReference type="Gene3D" id="3.30.160.20">
    <property type="match status" value="2"/>
</dbReference>
<feature type="domain" description="DRBM" evidence="3">
    <location>
        <begin position="14"/>
        <end position="84"/>
    </location>
</feature>
<dbReference type="Proteomes" id="UP000887566">
    <property type="component" value="Unplaced"/>
</dbReference>
<dbReference type="PANTHER" id="PTHR10910">
    <property type="entry name" value="EUKARYOTE SPECIFIC DSRNA BINDING PROTEIN"/>
    <property type="match status" value="1"/>
</dbReference>